<evidence type="ECO:0000256" key="6">
    <source>
        <dbReference type="PROSITE-ProRule" id="PRU00169"/>
    </source>
</evidence>
<dbReference type="Proteomes" id="UP000824076">
    <property type="component" value="Unassembled WGS sequence"/>
</dbReference>
<evidence type="ECO:0000256" key="3">
    <source>
        <dbReference type="ARBA" id="ARBA00023015"/>
    </source>
</evidence>
<evidence type="ECO:0000313" key="10">
    <source>
        <dbReference type="Proteomes" id="UP000824076"/>
    </source>
</evidence>
<evidence type="ECO:0000259" key="7">
    <source>
        <dbReference type="PROSITE" id="PS50045"/>
    </source>
</evidence>
<dbReference type="Gene3D" id="3.40.50.2300">
    <property type="match status" value="1"/>
</dbReference>
<dbReference type="Gene3D" id="1.10.10.60">
    <property type="entry name" value="Homeodomain-like"/>
    <property type="match status" value="1"/>
</dbReference>
<dbReference type="PROSITE" id="PS50045">
    <property type="entry name" value="SIGMA54_INTERACT_4"/>
    <property type="match status" value="1"/>
</dbReference>
<dbReference type="Pfam" id="PF02954">
    <property type="entry name" value="HTH_8"/>
    <property type="match status" value="1"/>
</dbReference>
<dbReference type="GO" id="GO:0043565">
    <property type="term" value="F:sequence-specific DNA binding"/>
    <property type="evidence" value="ECO:0007669"/>
    <property type="project" value="InterPro"/>
</dbReference>
<dbReference type="SUPFAM" id="SSF52172">
    <property type="entry name" value="CheY-like"/>
    <property type="match status" value="1"/>
</dbReference>
<dbReference type="Gene3D" id="1.10.8.60">
    <property type="match status" value="1"/>
</dbReference>
<reference evidence="9" key="1">
    <citation type="submission" date="2020-10" db="EMBL/GenBank/DDBJ databases">
        <authorList>
            <person name="Gilroy R."/>
        </authorList>
    </citation>
    <scope>NUCLEOTIDE SEQUENCE</scope>
    <source>
        <strain evidence="9">17073</strain>
    </source>
</reference>
<accession>A0A9D1LGQ0</accession>
<dbReference type="Pfam" id="PF25601">
    <property type="entry name" value="AAA_lid_14"/>
    <property type="match status" value="1"/>
</dbReference>
<feature type="modified residue" description="4-aspartylphosphate" evidence="6">
    <location>
        <position position="54"/>
    </location>
</feature>
<dbReference type="InterPro" id="IPR003593">
    <property type="entry name" value="AAA+_ATPase"/>
</dbReference>
<proteinExistence type="predicted"/>
<dbReference type="PANTHER" id="PTHR32071:SF81">
    <property type="entry name" value="PROPIONATE CATABOLISM OPERON REGULATORY PROTEIN"/>
    <property type="match status" value="1"/>
</dbReference>
<dbReference type="InterPro" id="IPR058031">
    <property type="entry name" value="AAA_lid_NorR"/>
</dbReference>
<dbReference type="InterPro" id="IPR025943">
    <property type="entry name" value="Sigma_54_int_dom_ATP-bd_2"/>
</dbReference>
<evidence type="ECO:0000313" key="9">
    <source>
        <dbReference type="EMBL" id="HIU38126.1"/>
    </source>
</evidence>
<evidence type="ECO:0000256" key="5">
    <source>
        <dbReference type="ARBA" id="ARBA00023163"/>
    </source>
</evidence>
<evidence type="ECO:0000256" key="2">
    <source>
        <dbReference type="ARBA" id="ARBA00022840"/>
    </source>
</evidence>
<sequence length="447" mass="49345">MTAHSILIVEDDQTFSLMLRTWLGKKGFQVETAGNVASARKLLSNRSFDLILSDLRLPDGDGLSLLSWKNEHGMSAPMIIMTGYADVQGAVQAMKEGACDYISKPIQPALLQNKIMEALEKDSHSASKPVKHEDKIPAPMIGSDFLEGKSDAARKLYEYAALVAPTQMSVLIEGASGTGKEYVAHRIHQLSKRSEKPFVAIDCGAVPKELAASEFFGHVKGSFTGALSDKIGAFVEANGGTLFLDEIGNLGYEVQVQLLRAIQERKVRPVGSTKEVDVDVRLICATNGNLRQAIAKGTFREDLYHRVNEFTLRMPSLSERKEDIMLFANLFLDQANRELSRNLVGFEPAAERALVGYSWPGNLRQLKNVVKRAALLARGKRIEWSDIAGELPEPENANSFLLHDAQEEKARIIDMLKKANNNKSKAAAMLGIDRKTLYNKLKQYGIS</sequence>
<evidence type="ECO:0000256" key="4">
    <source>
        <dbReference type="ARBA" id="ARBA00023125"/>
    </source>
</evidence>
<dbReference type="PROSITE" id="PS00676">
    <property type="entry name" value="SIGMA54_INTERACT_2"/>
    <property type="match status" value="1"/>
</dbReference>
<organism evidence="9 10">
    <name type="scientific">Candidatus Limisoma intestinavium</name>
    <dbReference type="NCBI Taxonomy" id="2840856"/>
    <lineage>
        <taxon>Bacteria</taxon>
        <taxon>Pseudomonadati</taxon>
        <taxon>Bacteroidota</taxon>
        <taxon>Bacteroidia</taxon>
        <taxon>Bacteroidales</taxon>
        <taxon>Candidatus Limisoma</taxon>
    </lineage>
</organism>
<keyword evidence="1" id="KW-0547">Nucleotide-binding</keyword>
<dbReference type="Gene3D" id="3.40.50.300">
    <property type="entry name" value="P-loop containing nucleotide triphosphate hydrolases"/>
    <property type="match status" value="1"/>
</dbReference>
<gene>
    <name evidence="9" type="ORF">IAD18_00470</name>
</gene>
<dbReference type="Pfam" id="PF00072">
    <property type="entry name" value="Response_reg"/>
    <property type="match status" value="1"/>
</dbReference>
<dbReference type="AlphaFoldDB" id="A0A9D1LGQ0"/>
<dbReference type="CDD" id="cd00156">
    <property type="entry name" value="REC"/>
    <property type="match status" value="1"/>
</dbReference>
<dbReference type="InterPro" id="IPR009057">
    <property type="entry name" value="Homeodomain-like_sf"/>
</dbReference>
<dbReference type="CDD" id="cd00009">
    <property type="entry name" value="AAA"/>
    <property type="match status" value="1"/>
</dbReference>
<dbReference type="GO" id="GO:0006355">
    <property type="term" value="P:regulation of DNA-templated transcription"/>
    <property type="evidence" value="ECO:0007669"/>
    <property type="project" value="InterPro"/>
</dbReference>
<keyword evidence="2" id="KW-0067">ATP-binding</keyword>
<dbReference type="SUPFAM" id="SSF46689">
    <property type="entry name" value="Homeodomain-like"/>
    <property type="match status" value="1"/>
</dbReference>
<keyword evidence="3" id="KW-0805">Transcription regulation</keyword>
<dbReference type="InterPro" id="IPR011006">
    <property type="entry name" value="CheY-like_superfamily"/>
</dbReference>
<dbReference type="InterPro" id="IPR025944">
    <property type="entry name" value="Sigma_54_int_dom_CS"/>
</dbReference>
<dbReference type="PRINTS" id="PR01590">
    <property type="entry name" value="HTHFIS"/>
</dbReference>
<dbReference type="SMART" id="SM00382">
    <property type="entry name" value="AAA"/>
    <property type="match status" value="1"/>
</dbReference>
<dbReference type="InterPro" id="IPR001789">
    <property type="entry name" value="Sig_transdc_resp-reg_receiver"/>
</dbReference>
<dbReference type="InterPro" id="IPR027417">
    <property type="entry name" value="P-loop_NTPase"/>
</dbReference>
<dbReference type="GO" id="GO:0000160">
    <property type="term" value="P:phosphorelay signal transduction system"/>
    <property type="evidence" value="ECO:0007669"/>
    <property type="project" value="InterPro"/>
</dbReference>
<keyword evidence="6" id="KW-0597">Phosphoprotein</keyword>
<dbReference type="Pfam" id="PF00158">
    <property type="entry name" value="Sigma54_activat"/>
    <property type="match status" value="1"/>
</dbReference>
<comment type="caution">
    <text evidence="9">The sequence shown here is derived from an EMBL/GenBank/DDBJ whole genome shotgun (WGS) entry which is preliminary data.</text>
</comment>
<dbReference type="PROSITE" id="PS50110">
    <property type="entry name" value="RESPONSE_REGULATORY"/>
    <property type="match status" value="1"/>
</dbReference>
<feature type="domain" description="Response regulatory" evidence="8">
    <location>
        <begin position="5"/>
        <end position="119"/>
    </location>
</feature>
<dbReference type="GO" id="GO:0005524">
    <property type="term" value="F:ATP binding"/>
    <property type="evidence" value="ECO:0007669"/>
    <property type="project" value="UniProtKB-KW"/>
</dbReference>
<name>A0A9D1LGQ0_9BACT</name>
<dbReference type="PROSITE" id="PS00688">
    <property type="entry name" value="SIGMA54_INTERACT_3"/>
    <property type="match status" value="1"/>
</dbReference>
<dbReference type="SUPFAM" id="SSF52540">
    <property type="entry name" value="P-loop containing nucleoside triphosphate hydrolases"/>
    <property type="match status" value="1"/>
</dbReference>
<dbReference type="FunFam" id="3.40.50.300:FF:000006">
    <property type="entry name" value="DNA-binding transcriptional regulator NtrC"/>
    <property type="match status" value="1"/>
</dbReference>
<dbReference type="InterPro" id="IPR002078">
    <property type="entry name" value="Sigma_54_int"/>
</dbReference>
<keyword evidence="4" id="KW-0238">DNA-binding</keyword>
<protein>
    <submittedName>
        <fullName evidence="9">Sigma-54-dependent Fis family transcriptional regulator</fullName>
    </submittedName>
</protein>
<reference evidence="9" key="2">
    <citation type="journal article" date="2021" name="PeerJ">
        <title>Extensive microbial diversity within the chicken gut microbiome revealed by metagenomics and culture.</title>
        <authorList>
            <person name="Gilroy R."/>
            <person name="Ravi A."/>
            <person name="Getino M."/>
            <person name="Pursley I."/>
            <person name="Horton D.L."/>
            <person name="Alikhan N.F."/>
            <person name="Baker D."/>
            <person name="Gharbi K."/>
            <person name="Hall N."/>
            <person name="Watson M."/>
            <person name="Adriaenssens E.M."/>
            <person name="Foster-Nyarko E."/>
            <person name="Jarju S."/>
            <person name="Secka A."/>
            <person name="Antonio M."/>
            <person name="Oren A."/>
            <person name="Chaudhuri R.R."/>
            <person name="La Ragione R."/>
            <person name="Hildebrand F."/>
            <person name="Pallen M.J."/>
        </authorList>
    </citation>
    <scope>NUCLEOTIDE SEQUENCE</scope>
    <source>
        <strain evidence="9">17073</strain>
    </source>
</reference>
<evidence type="ECO:0000259" key="8">
    <source>
        <dbReference type="PROSITE" id="PS50110"/>
    </source>
</evidence>
<dbReference type="SMART" id="SM00448">
    <property type="entry name" value="REC"/>
    <property type="match status" value="1"/>
</dbReference>
<evidence type="ECO:0000256" key="1">
    <source>
        <dbReference type="ARBA" id="ARBA00022741"/>
    </source>
</evidence>
<dbReference type="PANTHER" id="PTHR32071">
    <property type="entry name" value="TRANSCRIPTIONAL REGULATORY PROTEIN"/>
    <property type="match status" value="1"/>
</dbReference>
<dbReference type="InterPro" id="IPR002197">
    <property type="entry name" value="HTH_Fis"/>
</dbReference>
<dbReference type="EMBL" id="DVMS01000013">
    <property type="protein sequence ID" value="HIU38126.1"/>
    <property type="molecule type" value="Genomic_DNA"/>
</dbReference>
<feature type="domain" description="Sigma-54 factor interaction" evidence="7">
    <location>
        <begin position="146"/>
        <end position="375"/>
    </location>
</feature>
<keyword evidence="5" id="KW-0804">Transcription</keyword>